<protein>
    <submittedName>
        <fullName evidence="1">Uncharacterized protein</fullName>
    </submittedName>
</protein>
<name>A0ABW5Z9Y7_9FLAO</name>
<sequence>MDLIRRIILSPENEMINDRFKEWLRKSGQTSLFEIQHKNRVFFISIINSSKFNDLILEDSTEWFYLHSEDNHFQCLCKIINYSGNLIDEKRYPNISASIWILKSDLINLKIHNPTLIYSPNSFENSLEKIDKDFSELLKKLDNEKVKLSELTGKNKINETKIKRIR</sequence>
<accession>A0ABW5Z9Y7</accession>
<organism evidence="1 2">
    <name type="scientific">Flavobacterium ardleyense</name>
    <dbReference type="NCBI Taxonomy" id="2038737"/>
    <lineage>
        <taxon>Bacteria</taxon>
        <taxon>Pseudomonadati</taxon>
        <taxon>Bacteroidota</taxon>
        <taxon>Flavobacteriia</taxon>
        <taxon>Flavobacteriales</taxon>
        <taxon>Flavobacteriaceae</taxon>
        <taxon>Flavobacterium</taxon>
    </lineage>
</organism>
<evidence type="ECO:0000313" key="2">
    <source>
        <dbReference type="Proteomes" id="UP001597549"/>
    </source>
</evidence>
<keyword evidence="2" id="KW-1185">Reference proteome</keyword>
<dbReference type="EMBL" id="JBHUOL010000021">
    <property type="protein sequence ID" value="MFD2909679.1"/>
    <property type="molecule type" value="Genomic_DNA"/>
</dbReference>
<proteinExistence type="predicted"/>
<evidence type="ECO:0000313" key="1">
    <source>
        <dbReference type="EMBL" id="MFD2909679.1"/>
    </source>
</evidence>
<comment type="caution">
    <text evidence="1">The sequence shown here is derived from an EMBL/GenBank/DDBJ whole genome shotgun (WGS) entry which is preliminary data.</text>
</comment>
<dbReference type="Proteomes" id="UP001597549">
    <property type="component" value="Unassembled WGS sequence"/>
</dbReference>
<reference evidence="2" key="1">
    <citation type="journal article" date="2019" name="Int. J. Syst. Evol. Microbiol.">
        <title>The Global Catalogue of Microorganisms (GCM) 10K type strain sequencing project: providing services to taxonomists for standard genome sequencing and annotation.</title>
        <authorList>
            <consortium name="The Broad Institute Genomics Platform"/>
            <consortium name="The Broad Institute Genome Sequencing Center for Infectious Disease"/>
            <person name="Wu L."/>
            <person name="Ma J."/>
        </authorList>
    </citation>
    <scope>NUCLEOTIDE SEQUENCE [LARGE SCALE GENOMIC DNA]</scope>
    <source>
        <strain evidence="2">KCTC 52644</strain>
    </source>
</reference>
<dbReference type="RefSeq" id="WP_379808426.1">
    <property type="nucleotide sequence ID" value="NZ_JBHUOL010000021.1"/>
</dbReference>
<gene>
    <name evidence="1" type="ORF">ACFSX9_13155</name>
</gene>